<evidence type="ECO:0000256" key="5">
    <source>
        <dbReference type="ARBA" id="ARBA00022617"/>
    </source>
</evidence>
<dbReference type="EMBL" id="RQYC01000006">
    <property type="protein sequence ID" value="RRD90353.1"/>
    <property type="molecule type" value="Genomic_DNA"/>
</dbReference>
<dbReference type="GO" id="GO:0006099">
    <property type="term" value="P:tricarboxylic acid cycle"/>
    <property type="evidence" value="ECO:0007669"/>
    <property type="project" value="InterPro"/>
</dbReference>
<dbReference type="Gene3D" id="1.20.1300.10">
    <property type="entry name" value="Fumarate reductase/succinate dehydrogenase, transmembrane subunit"/>
    <property type="match status" value="1"/>
</dbReference>
<organism evidence="13 14">
    <name type="scientific">Conchiformibius steedae</name>
    <dbReference type="NCBI Taxonomy" id="153493"/>
    <lineage>
        <taxon>Bacteria</taxon>
        <taxon>Pseudomonadati</taxon>
        <taxon>Pseudomonadota</taxon>
        <taxon>Betaproteobacteria</taxon>
        <taxon>Neisseriales</taxon>
        <taxon>Neisseriaceae</taxon>
        <taxon>Conchiformibius</taxon>
    </lineage>
</organism>
<dbReference type="AlphaFoldDB" id="A0A3P2A9Q6"/>
<evidence type="ECO:0000313" key="13">
    <source>
        <dbReference type="EMBL" id="RRD90353.1"/>
    </source>
</evidence>
<dbReference type="SUPFAM" id="SSF81343">
    <property type="entry name" value="Fumarate reductase respiratory complex transmembrane subunits"/>
    <property type="match status" value="1"/>
</dbReference>
<dbReference type="InterPro" id="IPR034804">
    <property type="entry name" value="SQR/QFR_C/D"/>
</dbReference>
<evidence type="ECO:0000256" key="6">
    <source>
        <dbReference type="ARBA" id="ARBA00022692"/>
    </source>
</evidence>
<dbReference type="OrthoDB" id="9799441at2"/>
<dbReference type="GO" id="GO:0005886">
    <property type="term" value="C:plasma membrane"/>
    <property type="evidence" value="ECO:0007669"/>
    <property type="project" value="TreeGrafter"/>
</dbReference>
<evidence type="ECO:0000256" key="8">
    <source>
        <dbReference type="ARBA" id="ARBA00022989"/>
    </source>
</evidence>
<dbReference type="PANTHER" id="PTHR10978:SF5">
    <property type="entry name" value="SUCCINATE DEHYDROGENASE CYTOCHROME B560 SUBUNIT, MITOCHONDRIAL"/>
    <property type="match status" value="1"/>
</dbReference>
<keyword evidence="6" id="KW-0812">Transmembrane</keyword>
<protein>
    <recommendedName>
        <fullName evidence="4">Succinate dehydrogenase cytochrome b556 subunit</fullName>
    </recommendedName>
</protein>
<dbReference type="GO" id="GO:0046872">
    <property type="term" value="F:metal ion binding"/>
    <property type="evidence" value="ECO:0007669"/>
    <property type="project" value="UniProtKB-KW"/>
</dbReference>
<dbReference type="RefSeq" id="WP_027021592.1">
    <property type="nucleotide sequence ID" value="NZ_CP059563.1"/>
</dbReference>
<keyword evidence="14" id="KW-1185">Reference proteome</keyword>
<comment type="similarity">
    <text evidence="3">Belongs to the cytochrome b560 family.</text>
</comment>
<comment type="subcellular location">
    <subcellularLocation>
        <location evidence="2">Membrane</location>
    </subcellularLocation>
</comment>
<dbReference type="CDD" id="cd03499">
    <property type="entry name" value="SQR_TypeC_SdhC"/>
    <property type="match status" value="1"/>
</dbReference>
<dbReference type="GO" id="GO:0009055">
    <property type="term" value="F:electron transfer activity"/>
    <property type="evidence" value="ECO:0007669"/>
    <property type="project" value="InterPro"/>
</dbReference>
<comment type="cofactor">
    <cofactor evidence="12">
        <name>heme</name>
        <dbReference type="ChEBI" id="CHEBI:30413"/>
    </cofactor>
    <text evidence="12">The heme is bound between the two transmembrane subunits.</text>
</comment>
<dbReference type="InterPro" id="IPR014314">
    <property type="entry name" value="Succ_DH_cytb556"/>
</dbReference>
<dbReference type="NCBIfam" id="TIGR02970">
    <property type="entry name" value="succ_dehyd_cytB"/>
    <property type="match status" value="1"/>
</dbReference>
<evidence type="ECO:0000256" key="3">
    <source>
        <dbReference type="ARBA" id="ARBA00007244"/>
    </source>
</evidence>
<evidence type="ECO:0000313" key="14">
    <source>
        <dbReference type="Proteomes" id="UP000269923"/>
    </source>
</evidence>
<comment type="caution">
    <text evidence="13">The sequence shown here is derived from an EMBL/GenBank/DDBJ whole genome shotgun (WGS) entry which is preliminary data.</text>
</comment>
<evidence type="ECO:0000256" key="11">
    <source>
        <dbReference type="ARBA" id="ARBA00025912"/>
    </source>
</evidence>
<dbReference type="PANTHER" id="PTHR10978">
    <property type="entry name" value="SUCCINATE DEHYDROGENASE CYTOCHROME B560 SUBUNIT"/>
    <property type="match status" value="1"/>
</dbReference>
<dbReference type="Proteomes" id="UP000269923">
    <property type="component" value="Unassembled WGS sequence"/>
</dbReference>
<keyword evidence="5 12" id="KW-0349">Heme</keyword>
<keyword evidence="10" id="KW-0472">Membrane</keyword>
<evidence type="ECO:0000256" key="9">
    <source>
        <dbReference type="ARBA" id="ARBA00023004"/>
    </source>
</evidence>
<evidence type="ECO:0000256" key="1">
    <source>
        <dbReference type="ARBA" id="ARBA00004050"/>
    </source>
</evidence>
<evidence type="ECO:0000256" key="12">
    <source>
        <dbReference type="PIRSR" id="PIRSR000178-1"/>
    </source>
</evidence>
<evidence type="ECO:0000256" key="2">
    <source>
        <dbReference type="ARBA" id="ARBA00004370"/>
    </source>
</evidence>
<evidence type="ECO:0000256" key="7">
    <source>
        <dbReference type="ARBA" id="ARBA00022723"/>
    </source>
</evidence>
<sequence>MQTEKELRTKRPVFLDLQILTKSLPIPGIVSILHRVTGVALFVLLPVLLALLGGSLSSGDTFDDYKRWADNFLIKLILWGVLWALMHHLLAGVRFLLLDAHIGTDLQTARKTARMVLIGGAVSAFILGIFLW</sequence>
<reference evidence="13 14" key="1">
    <citation type="submission" date="2018-11" db="EMBL/GenBank/DDBJ databases">
        <title>Genomes From Bacteria Associated with the Canine Oral Cavity: a Test Case for Automated Genome-Based Taxonomic Assignment.</title>
        <authorList>
            <person name="Coil D.A."/>
            <person name="Jospin G."/>
            <person name="Darling A.E."/>
            <person name="Wallis C."/>
            <person name="Davis I.J."/>
            <person name="Harris S."/>
            <person name="Eisen J.A."/>
            <person name="Holcombe L.J."/>
            <person name="O'Flynn C."/>
        </authorList>
    </citation>
    <scope>NUCLEOTIDE SEQUENCE [LARGE SCALE GENOMIC DNA]</scope>
    <source>
        <strain evidence="13 14">COT-280</strain>
    </source>
</reference>
<feature type="binding site" description="axial binding residue" evidence="12">
    <location>
        <position position="88"/>
    </location>
    <ligand>
        <name>heme</name>
        <dbReference type="ChEBI" id="CHEBI:30413"/>
        <note>ligand shared with second transmembrane subunit</note>
    </ligand>
    <ligandPart>
        <name>Fe</name>
        <dbReference type="ChEBI" id="CHEBI:18248"/>
    </ligandPart>
</feature>
<keyword evidence="7 12" id="KW-0479">Metal-binding</keyword>
<dbReference type="InterPro" id="IPR000701">
    <property type="entry name" value="SuccDH_FuR_B_TM-su"/>
</dbReference>
<evidence type="ECO:0000256" key="10">
    <source>
        <dbReference type="ARBA" id="ARBA00023136"/>
    </source>
</evidence>
<evidence type="ECO:0000256" key="4">
    <source>
        <dbReference type="ARBA" id="ARBA00020076"/>
    </source>
</evidence>
<comment type="function">
    <text evidence="1">Membrane-anchoring subunit of succinate dehydrogenase (SDH).</text>
</comment>
<accession>A0A3P2A9Q6</accession>
<proteinExistence type="inferred from homology"/>
<name>A0A3P2A9Q6_9NEIS</name>
<dbReference type="STRING" id="1121352.GCA_000620925_00713"/>
<dbReference type="PIRSF" id="PIRSF000178">
    <property type="entry name" value="SDH_cyt_b560"/>
    <property type="match status" value="1"/>
</dbReference>
<keyword evidence="8" id="KW-1133">Transmembrane helix</keyword>
<dbReference type="Pfam" id="PF01127">
    <property type="entry name" value="Sdh_cyt"/>
    <property type="match status" value="1"/>
</dbReference>
<keyword evidence="9 12" id="KW-0408">Iron</keyword>
<comment type="subunit">
    <text evidence="11">Part of an enzyme complex containing four subunits: a flavoprotein, an iron-sulfur protein, plus two membrane-anchoring proteins, SdhC and SdhD. The complex can form homotrimers.</text>
</comment>
<gene>
    <name evidence="13" type="primary">sdhC</name>
    <name evidence="13" type="ORF">EII21_05385</name>
</gene>